<reference evidence="6" key="1">
    <citation type="submission" date="2025-08" db="UniProtKB">
        <authorList>
            <consortium name="RefSeq"/>
        </authorList>
    </citation>
    <scope>IDENTIFICATION</scope>
    <source>
        <tissue evidence="6">Whole Larva</tissue>
    </source>
</reference>
<dbReference type="SUPFAM" id="SSF50129">
    <property type="entry name" value="GroES-like"/>
    <property type="match status" value="1"/>
</dbReference>
<dbReference type="PANTHER" id="PTHR43401:SF2">
    <property type="entry name" value="L-THREONINE 3-DEHYDROGENASE"/>
    <property type="match status" value="1"/>
</dbReference>
<keyword evidence="3" id="KW-0560">Oxidoreductase</keyword>
<name>A0ABM1MA63_NICVS</name>
<dbReference type="Gene3D" id="3.40.50.720">
    <property type="entry name" value="NAD(P)-binding Rossmann-like Domain"/>
    <property type="match status" value="1"/>
</dbReference>
<keyword evidence="5" id="KW-1185">Reference proteome</keyword>
<feature type="domain" description="Enoyl reductase (ER)" evidence="4">
    <location>
        <begin position="39"/>
        <end position="376"/>
    </location>
</feature>
<evidence type="ECO:0000256" key="3">
    <source>
        <dbReference type="ARBA" id="ARBA00023002"/>
    </source>
</evidence>
<keyword evidence="1" id="KW-0479">Metal-binding</keyword>
<keyword evidence="2" id="KW-0862">Zinc</keyword>
<dbReference type="Gene3D" id="3.90.180.10">
    <property type="entry name" value="Medium-chain alcohol dehydrogenases, catalytic domain"/>
    <property type="match status" value="2"/>
</dbReference>
<evidence type="ECO:0000256" key="2">
    <source>
        <dbReference type="ARBA" id="ARBA00022833"/>
    </source>
</evidence>
<sequence length="382" mass="42449">MLTEIPSDNFQFTRSYKRSDPNDTMSKLCRQVSIESPGAVINNCVLKHEVPVPEEIPSSGVRIRIVCAGACYKKMRTSHDGVEQPNATHHGIRDGALFSGYEVSGIVDELGADVKNVFKIGQRVVLYPYEDFPQGYTEYIVVPNPENLVPIPDNLPLSVAAMLPTGALLAKNAVIAAHLHVVDLIKEIPHNNVKILIVGTGGLALWAIRIASHHFKTPEHENKVNVTVATLRDEGFKLAKEIMNVNLVQWNEDLYEDQLIERTKDACSGYVDIVIDFATTSRSLQRSLQCLNNKGVVLINEEAAEQLIPKFKPIAEQKQQKIEVVAKGDIQQLKDLVTYVSKGEIIPPPHKEFPADDVVNVVQMLCQSEIPGRAILRFHDVQ</sequence>
<proteinExistence type="predicted"/>
<dbReference type="InterPro" id="IPR036291">
    <property type="entry name" value="NAD(P)-bd_dom_sf"/>
</dbReference>
<dbReference type="InterPro" id="IPR050129">
    <property type="entry name" value="Zn_alcohol_dh"/>
</dbReference>
<protein>
    <submittedName>
        <fullName evidence="6">Uncharacterized protein LOC108558914 isoform X1</fullName>
    </submittedName>
</protein>
<gene>
    <name evidence="6" type="primary">LOC108558914</name>
</gene>
<dbReference type="SMART" id="SM00829">
    <property type="entry name" value="PKS_ER"/>
    <property type="match status" value="1"/>
</dbReference>
<dbReference type="InterPro" id="IPR013154">
    <property type="entry name" value="ADH-like_N"/>
</dbReference>
<dbReference type="SUPFAM" id="SSF51735">
    <property type="entry name" value="NAD(P)-binding Rossmann-fold domains"/>
    <property type="match status" value="1"/>
</dbReference>
<evidence type="ECO:0000313" key="6">
    <source>
        <dbReference type="RefSeq" id="XP_017771463.1"/>
    </source>
</evidence>
<evidence type="ECO:0000256" key="1">
    <source>
        <dbReference type="ARBA" id="ARBA00022723"/>
    </source>
</evidence>
<dbReference type="Pfam" id="PF08240">
    <property type="entry name" value="ADH_N"/>
    <property type="match status" value="1"/>
</dbReference>
<dbReference type="Pfam" id="PF13602">
    <property type="entry name" value="ADH_zinc_N_2"/>
    <property type="match status" value="1"/>
</dbReference>
<dbReference type="PANTHER" id="PTHR43401">
    <property type="entry name" value="L-THREONINE 3-DEHYDROGENASE"/>
    <property type="match status" value="1"/>
</dbReference>
<organism evidence="5 6">
    <name type="scientific">Nicrophorus vespilloides</name>
    <name type="common">Boreal carrion beetle</name>
    <dbReference type="NCBI Taxonomy" id="110193"/>
    <lineage>
        <taxon>Eukaryota</taxon>
        <taxon>Metazoa</taxon>
        <taxon>Ecdysozoa</taxon>
        <taxon>Arthropoda</taxon>
        <taxon>Hexapoda</taxon>
        <taxon>Insecta</taxon>
        <taxon>Pterygota</taxon>
        <taxon>Neoptera</taxon>
        <taxon>Endopterygota</taxon>
        <taxon>Coleoptera</taxon>
        <taxon>Polyphaga</taxon>
        <taxon>Staphyliniformia</taxon>
        <taxon>Silphidae</taxon>
        <taxon>Nicrophorinae</taxon>
        <taxon>Nicrophorus</taxon>
    </lineage>
</organism>
<dbReference type="Proteomes" id="UP000695000">
    <property type="component" value="Unplaced"/>
</dbReference>
<evidence type="ECO:0000313" key="5">
    <source>
        <dbReference type="Proteomes" id="UP000695000"/>
    </source>
</evidence>
<dbReference type="InterPro" id="IPR020843">
    <property type="entry name" value="ER"/>
</dbReference>
<dbReference type="GeneID" id="108558914"/>
<dbReference type="InterPro" id="IPR011032">
    <property type="entry name" value="GroES-like_sf"/>
</dbReference>
<evidence type="ECO:0000259" key="4">
    <source>
        <dbReference type="SMART" id="SM00829"/>
    </source>
</evidence>
<accession>A0ABM1MA63</accession>
<dbReference type="RefSeq" id="XP_017771463.1">
    <property type="nucleotide sequence ID" value="XM_017915974.1"/>
</dbReference>